<gene>
    <name evidence="4" type="primary">msrA</name>
    <name evidence="6" type="ORF">SCALIN_C04_0110</name>
</gene>
<dbReference type="SUPFAM" id="SSF55068">
    <property type="entry name" value="Peptide methionine sulfoxide reductase"/>
    <property type="match status" value="1"/>
</dbReference>
<dbReference type="RefSeq" id="WP_096892758.1">
    <property type="nucleotide sequence ID" value="NZ_BAOS01000004.1"/>
</dbReference>
<evidence type="ECO:0000256" key="4">
    <source>
        <dbReference type="HAMAP-Rule" id="MF_01401"/>
    </source>
</evidence>
<evidence type="ECO:0000256" key="2">
    <source>
        <dbReference type="ARBA" id="ARBA00047806"/>
    </source>
</evidence>
<reference evidence="7" key="1">
    <citation type="journal article" date="2017" name="Environ. Microbiol. Rep.">
        <title>Genetic Diversity of Marine Anaerobic Ammonium-Oxidizing Bacteria as Revealed by Genomic and Proteomic Analyses of 'Candidatus Scalindua japonica'.</title>
        <authorList>
            <person name="Oshiki M."/>
            <person name="Mizuto K."/>
            <person name="Kimura Z."/>
            <person name="Kindaichi T."/>
            <person name="Satoh H."/>
            <person name="Okabe S."/>
        </authorList>
    </citation>
    <scope>NUCLEOTIDE SEQUENCE [LARGE SCALE GENOMIC DNA]</scope>
    <source>
        <strain evidence="7">husup-a2</strain>
    </source>
</reference>
<dbReference type="HAMAP" id="MF_01401">
    <property type="entry name" value="MsrA"/>
    <property type="match status" value="1"/>
</dbReference>
<accession>A0A286TUQ4</accession>
<comment type="caution">
    <text evidence="6">The sequence shown here is derived from an EMBL/GenBank/DDBJ whole genome shotgun (WGS) entry which is preliminary data.</text>
</comment>
<comment type="catalytic activity">
    <reaction evidence="3 4">
        <text>[thioredoxin]-disulfide + L-methionine + H2O = L-methionine (S)-S-oxide + [thioredoxin]-dithiol</text>
        <dbReference type="Rhea" id="RHEA:19993"/>
        <dbReference type="Rhea" id="RHEA-COMP:10698"/>
        <dbReference type="Rhea" id="RHEA-COMP:10700"/>
        <dbReference type="ChEBI" id="CHEBI:15377"/>
        <dbReference type="ChEBI" id="CHEBI:29950"/>
        <dbReference type="ChEBI" id="CHEBI:50058"/>
        <dbReference type="ChEBI" id="CHEBI:57844"/>
        <dbReference type="ChEBI" id="CHEBI:58772"/>
        <dbReference type="EC" id="1.8.4.11"/>
    </reaction>
</comment>
<dbReference type="PANTHER" id="PTHR43774">
    <property type="entry name" value="PEPTIDE METHIONINE SULFOXIDE REDUCTASE"/>
    <property type="match status" value="1"/>
</dbReference>
<dbReference type="Gene3D" id="3.30.1060.10">
    <property type="entry name" value="Peptide methionine sulphoxide reductase MsrA"/>
    <property type="match status" value="1"/>
</dbReference>
<keyword evidence="1 4" id="KW-0560">Oxidoreductase</keyword>
<sequence length="177" mass="20219">MDINNIEIALFAGGCFWCMQRPFDELDGVVSTAVGYTGGHTEDPTYEEVCSGETGHAEAIEIKYDPAQITFSQLLDVFWRNIDPTTTNRQFADSGSQYRTAVFYHNEEQKESAESSKKELGNAGIHSKPIVTEIIPASFFYKAEEYHQKYYKKSSDRYKRYMSGSGRERYLTKTWGN</sequence>
<feature type="domain" description="Peptide methionine sulphoxide reductase MsrA" evidence="5">
    <location>
        <begin position="9"/>
        <end position="159"/>
    </location>
</feature>
<proteinExistence type="inferred from homology"/>
<dbReference type="OrthoDB" id="4174719at2"/>
<dbReference type="AlphaFoldDB" id="A0A286TUQ4"/>
<dbReference type="InterPro" id="IPR002569">
    <property type="entry name" value="Met_Sox_Rdtase_MsrA_dom"/>
</dbReference>
<dbReference type="EC" id="1.8.4.11" evidence="4"/>
<evidence type="ECO:0000259" key="5">
    <source>
        <dbReference type="Pfam" id="PF01625"/>
    </source>
</evidence>
<dbReference type="GO" id="GO:0008113">
    <property type="term" value="F:peptide-methionine (S)-S-oxide reductase activity"/>
    <property type="evidence" value="ECO:0007669"/>
    <property type="project" value="UniProtKB-UniRule"/>
</dbReference>
<dbReference type="Proteomes" id="UP000218542">
    <property type="component" value="Unassembled WGS sequence"/>
</dbReference>
<comment type="catalytic activity">
    <reaction evidence="2 4">
        <text>L-methionyl-[protein] + [thioredoxin]-disulfide + H2O = L-methionyl-(S)-S-oxide-[protein] + [thioredoxin]-dithiol</text>
        <dbReference type="Rhea" id="RHEA:14217"/>
        <dbReference type="Rhea" id="RHEA-COMP:10698"/>
        <dbReference type="Rhea" id="RHEA-COMP:10700"/>
        <dbReference type="Rhea" id="RHEA-COMP:12313"/>
        <dbReference type="Rhea" id="RHEA-COMP:12315"/>
        <dbReference type="ChEBI" id="CHEBI:15377"/>
        <dbReference type="ChEBI" id="CHEBI:16044"/>
        <dbReference type="ChEBI" id="CHEBI:29950"/>
        <dbReference type="ChEBI" id="CHEBI:44120"/>
        <dbReference type="ChEBI" id="CHEBI:50058"/>
        <dbReference type="EC" id="1.8.4.11"/>
    </reaction>
</comment>
<keyword evidence="7" id="KW-1185">Reference proteome</keyword>
<evidence type="ECO:0000256" key="1">
    <source>
        <dbReference type="ARBA" id="ARBA00023002"/>
    </source>
</evidence>
<evidence type="ECO:0000313" key="7">
    <source>
        <dbReference type="Proteomes" id="UP000218542"/>
    </source>
</evidence>
<evidence type="ECO:0000313" key="6">
    <source>
        <dbReference type="EMBL" id="GAX59622.1"/>
    </source>
</evidence>
<dbReference type="PANTHER" id="PTHR43774:SF1">
    <property type="entry name" value="PEPTIDE METHIONINE SULFOXIDE REDUCTASE MSRA 2"/>
    <property type="match status" value="1"/>
</dbReference>
<dbReference type="NCBIfam" id="TIGR00401">
    <property type="entry name" value="msrA"/>
    <property type="match status" value="1"/>
</dbReference>
<comment type="function">
    <text evidence="4">Has an important function as a repair enzyme for proteins that have been inactivated by oxidation. Catalyzes the reversible oxidation-reduction of methionine sulfoxide in proteins to methionine.</text>
</comment>
<name>A0A286TUQ4_9BACT</name>
<organism evidence="6 7">
    <name type="scientific">Candidatus Scalindua japonica</name>
    <dbReference type="NCBI Taxonomy" id="1284222"/>
    <lineage>
        <taxon>Bacteria</taxon>
        <taxon>Pseudomonadati</taxon>
        <taxon>Planctomycetota</taxon>
        <taxon>Candidatus Brocadiia</taxon>
        <taxon>Candidatus Brocadiales</taxon>
        <taxon>Candidatus Scalinduaceae</taxon>
        <taxon>Candidatus Scalindua</taxon>
    </lineage>
</organism>
<dbReference type="Pfam" id="PF01625">
    <property type="entry name" value="PMSR"/>
    <property type="match status" value="1"/>
</dbReference>
<dbReference type="InterPro" id="IPR036509">
    <property type="entry name" value="Met_Sox_Rdtase_MsrA_sf"/>
</dbReference>
<evidence type="ECO:0000256" key="3">
    <source>
        <dbReference type="ARBA" id="ARBA00048782"/>
    </source>
</evidence>
<protein>
    <recommendedName>
        <fullName evidence="4">Peptide methionine sulfoxide reductase MsrA</fullName>
        <shortName evidence="4">Protein-methionine-S-oxide reductase</shortName>
        <ecNumber evidence="4">1.8.4.11</ecNumber>
    </recommendedName>
    <alternativeName>
        <fullName evidence="4">Peptide-methionine (S)-S-oxide reductase</fullName>
        <shortName evidence="4">Peptide Met(O) reductase</shortName>
    </alternativeName>
</protein>
<dbReference type="GO" id="GO:0033744">
    <property type="term" value="F:L-methionine:thioredoxin-disulfide S-oxidoreductase activity"/>
    <property type="evidence" value="ECO:0007669"/>
    <property type="project" value="RHEA"/>
</dbReference>
<comment type="similarity">
    <text evidence="4">Belongs to the MsrA Met sulfoxide reductase family.</text>
</comment>
<feature type="active site" evidence="4">
    <location>
        <position position="15"/>
    </location>
</feature>
<dbReference type="EMBL" id="BAOS01000004">
    <property type="protein sequence ID" value="GAX59622.1"/>
    <property type="molecule type" value="Genomic_DNA"/>
</dbReference>